<dbReference type="GO" id="GO:0003755">
    <property type="term" value="F:peptidyl-prolyl cis-trans isomerase activity"/>
    <property type="evidence" value="ECO:0007669"/>
    <property type="project" value="InterPro"/>
</dbReference>
<feature type="transmembrane region" description="Helical" evidence="3">
    <location>
        <begin position="27"/>
        <end position="51"/>
    </location>
</feature>
<feature type="domain" description="PPIase cyclophilin-type" evidence="4">
    <location>
        <begin position="116"/>
        <end position="267"/>
    </location>
</feature>
<keyword evidence="3" id="KW-0812">Transmembrane</keyword>
<feature type="compositionally biased region" description="Low complexity" evidence="2">
    <location>
        <begin position="94"/>
        <end position="107"/>
    </location>
</feature>
<dbReference type="Proteomes" id="UP000619293">
    <property type="component" value="Unassembled WGS sequence"/>
</dbReference>
<dbReference type="Pfam" id="PF00160">
    <property type="entry name" value="Pro_isomerase"/>
    <property type="match status" value="1"/>
</dbReference>
<dbReference type="RefSeq" id="WP_191843584.1">
    <property type="nucleotide sequence ID" value="NZ_BAAALB010000035.1"/>
</dbReference>
<proteinExistence type="predicted"/>
<evidence type="ECO:0000256" key="3">
    <source>
        <dbReference type="SAM" id="Phobius"/>
    </source>
</evidence>
<dbReference type="Gene3D" id="2.40.100.10">
    <property type="entry name" value="Cyclophilin-like"/>
    <property type="match status" value="1"/>
</dbReference>
<sequence length="271" mass="27301">MATTPWTPDSSSPQAPATQRRGTSGCLIAAVVTAIVVALICAVVAAVVLVLRLGEGADTGAAPAERPAATNAPAAGRCRWLPADEASNPNVKNVGTPPTTVPTTGTQQLTMTTGQGVITVEVDTAKAPCAAASITYLAGRKFFDNTRCHRLTTAGISVLQCGDPSGTGMGGPSYKFAEENLPTSGTDPYPVGTLAMAKTQEPASTGSQFFIVYGPTPIDPLYTVLGKVTAGMDVVQAIGRAGAVDEAGNTATDGAPKSPVTISALTVTPAS</sequence>
<evidence type="ECO:0000256" key="1">
    <source>
        <dbReference type="ARBA" id="ARBA00002388"/>
    </source>
</evidence>
<evidence type="ECO:0000313" key="6">
    <source>
        <dbReference type="Proteomes" id="UP000619293"/>
    </source>
</evidence>
<dbReference type="EMBL" id="BONG01000027">
    <property type="protein sequence ID" value="GIF90973.1"/>
    <property type="molecule type" value="Genomic_DNA"/>
</dbReference>
<dbReference type="PROSITE" id="PS50072">
    <property type="entry name" value="CSA_PPIASE_2"/>
    <property type="match status" value="1"/>
</dbReference>
<organism evidence="5 6">
    <name type="scientific">Catellatospora chokoriensis</name>
    <dbReference type="NCBI Taxonomy" id="310353"/>
    <lineage>
        <taxon>Bacteria</taxon>
        <taxon>Bacillati</taxon>
        <taxon>Actinomycetota</taxon>
        <taxon>Actinomycetes</taxon>
        <taxon>Micromonosporales</taxon>
        <taxon>Micromonosporaceae</taxon>
        <taxon>Catellatospora</taxon>
    </lineage>
</organism>
<evidence type="ECO:0000259" key="4">
    <source>
        <dbReference type="PROSITE" id="PS50072"/>
    </source>
</evidence>
<dbReference type="PANTHER" id="PTHR45625">
    <property type="entry name" value="PEPTIDYL-PROLYL CIS-TRANS ISOMERASE-RELATED"/>
    <property type="match status" value="1"/>
</dbReference>
<dbReference type="InterPro" id="IPR029000">
    <property type="entry name" value="Cyclophilin-like_dom_sf"/>
</dbReference>
<keyword evidence="6" id="KW-1185">Reference proteome</keyword>
<evidence type="ECO:0000256" key="2">
    <source>
        <dbReference type="SAM" id="MobiDB-lite"/>
    </source>
</evidence>
<accession>A0A8J3NSW8</accession>
<dbReference type="PANTHER" id="PTHR45625:SF3">
    <property type="entry name" value="PEPTIDYL-PROLYL CIS-TRANS ISOMERASE B-RELATED"/>
    <property type="match status" value="1"/>
</dbReference>
<feature type="region of interest" description="Disordered" evidence="2">
    <location>
        <begin position="1"/>
        <end position="20"/>
    </location>
</feature>
<protein>
    <recommendedName>
        <fullName evidence="4">PPIase cyclophilin-type domain-containing protein</fullName>
    </recommendedName>
</protein>
<keyword evidence="3" id="KW-0472">Membrane</keyword>
<gene>
    <name evidence="5" type="ORF">Cch02nite_44170</name>
</gene>
<evidence type="ECO:0000313" key="5">
    <source>
        <dbReference type="EMBL" id="GIF90973.1"/>
    </source>
</evidence>
<name>A0A8J3NSW8_9ACTN</name>
<feature type="region of interest" description="Disordered" evidence="2">
    <location>
        <begin position="83"/>
        <end position="107"/>
    </location>
</feature>
<dbReference type="InterPro" id="IPR002130">
    <property type="entry name" value="Cyclophilin-type_PPIase_dom"/>
</dbReference>
<dbReference type="AlphaFoldDB" id="A0A8J3NSW8"/>
<dbReference type="CDD" id="cd00317">
    <property type="entry name" value="cyclophilin"/>
    <property type="match status" value="1"/>
</dbReference>
<comment type="function">
    <text evidence="1">PPIases accelerate the folding of proteins. It catalyzes the cis-trans isomerization of proline imidic peptide bonds in oligopeptides.</text>
</comment>
<comment type="caution">
    <text evidence="5">The sequence shown here is derived from an EMBL/GenBank/DDBJ whole genome shotgun (WGS) entry which is preliminary data.</text>
</comment>
<dbReference type="SUPFAM" id="SSF50891">
    <property type="entry name" value="Cyclophilin-like"/>
    <property type="match status" value="1"/>
</dbReference>
<keyword evidence="3" id="KW-1133">Transmembrane helix</keyword>
<dbReference type="InterPro" id="IPR044666">
    <property type="entry name" value="Cyclophilin_A-like"/>
</dbReference>
<reference evidence="5 6" key="1">
    <citation type="submission" date="2021-01" db="EMBL/GenBank/DDBJ databases">
        <title>Whole genome shotgun sequence of Catellatospora chokoriensis NBRC 107358.</title>
        <authorList>
            <person name="Komaki H."/>
            <person name="Tamura T."/>
        </authorList>
    </citation>
    <scope>NUCLEOTIDE SEQUENCE [LARGE SCALE GENOMIC DNA]</scope>
    <source>
        <strain evidence="5 6">NBRC 107358</strain>
    </source>
</reference>